<gene>
    <name evidence="2" type="ORF">HDG40_007573</name>
</gene>
<sequence length="171" mass="18464">MATDTIDQKTLSGLVEAGAVRAAHVVGQRGGWGVLFRYGMTERALATQRGNVRTWANFETLATYLRELGIVRFEVDAAQYDPVAPRSSAEQSKAERAREQMKAAHADAAYNRWFRETVRASIAEADEPGSVKVPHVAVAALLRSGDTAGLRALATGKAATPATKPKRTARK</sequence>
<dbReference type="Proteomes" id="UP000592780">
    <property type="component" value="Unassembled WGS sequence"/>
</dbReference>
<feature type="compositionally biased region" description="Basic and acidic residues" evidence="1">
    <location>
        <begin position="92"/>
        <end position="101"/>
    </location>
</feature>
<dbReference type="EMBL" id="JACHDD010000025">
    <property type="protein sequence ID" value="MBB5429376.1"/>
    <property type="molecule type" value="Genomic_DNA"/>
</dbReference>
<proteinExistence type="predicted"/>
<protein>
    <submittedName>
        <fullName evidence="2">Uncharacterized protein</fullName>
    </submittedName>
</protein>
<dbReference type="RefSeq" id="WP_018437086.1">
    <property type="nucleotide sequence ID" value="NZ_JACHDD010000025.1"/>
</dbReference>
<feature type="region of interest" description="Disordered" evidence="1">
    <location>
        <begin position="82"/>
        <end position="101"/>
    </location>
</feature>
<keyword evidence="3" id="KW-1185">Reference proteome</keyword>
<dbReference type="AlphaFoldDB" id="A0A6I1QDC5"/>
<dbReference type="Gene3D" id="6.20.450.20">
    <property type="match status" value="1"/>
</dbReference>
<accession>A0A6I1QDC5</accession>
<organism evidence="2 3">
    <name type="scientific">Paraburkholderia atlantica</name>
    <dbReference type="NCBI Taxonomy" id="2654982"/>
    <lineage>
        <taxon>Bacteria</taxon>
        <taxon>Pseudomonadati</taxon>
        <taxon>Pseudomonadota</taxon>
        <taxon>Betaproteobacteria</taxon>
        <taxon>Burkholderiales</taxon>
        <taxon>Burkholderiaceae</taxon>
        <taxon>Paraburkholderia</taxon>
    </lineage>
</organism>
<dbReference type="OrthoDB" id="1666683at2"/>
<name>A0A6I1QDC5_PARAM</name>
<comment type="caution">
    <text evidence="2">The sequence shown here is derived from an EMBL/GenBank/DDBJ whole genome shotgun (WGS) entry which is preliminary data.</text>
</comment>
<evidence type="ECO:0000256" key="1">
    <source>
        <dbReference type="SAM" id="MobiDB-lite"/>
    </source>
</evidence>
<reference evidence="2 3" key="1">
    <citation type="submission" date="2020-08" db="EMBL/GenBank/DDBJ databases">
        <title>Genomic Encyclopedia of Type Strains, Phase IV (KMG-V): Genome sequencing to study the core and pangenomes of soil and plant-associated prokaryotes.</title>
        <authorList>
            <person name="Whitman W."/>
        </authorList>
    </citation>
    <scope>NUCLEOTIDE SEQUENCE [LARGE SCALE GENOMIC DNA]</scope>
    <source>
        <strain evidence="2 3">JPY158</strain>
    </source>
</reference>
<evidence type="ECO:0000313" key="2">
    <source>
        <dbReference type="EMBL" id="MBB5429376.1"/>
    </source>
</evidence>
<evidence type="ECO:0000313" key="3">
    <source>
        <dbReference type="Proteomes" id="UP000592780"/>
    </source>
</evidence>